<sequence length="426" mass="50582">MDNKIHEKLNEIKELGDRVLLKKIMNSVFSSLEEYSEDRFNQLEERVFNEVPYVKEKYNIYSTIIKRNKIDQTDDFLYPILSEDVEEKTYDTIKILKSIEEKKTSNMFKVFLKCDYLIFKEFISNNLNIKGVIETNKKVHEAYFKVVENKEYTDKVSRLYKSFINSNVTWTTVNNPYIHKIADIVLIGCKDKIENDESVIKIEVDFGEYNKYVEYDMVPLWNIKELKLKCNGFPMPCIDKINYEHNISIVKQGEKNGYLVDYENVDINYVTFTKESVIISSTTNETAFWNLWDIISGEENKTSKYEYELMTNKVNVNFSNKLAFQNPYTIKTKTELARVINSLKASKYLKFKDIKLEKNHLKKIKETYDVNDFIIDEIRDENIKKALILYFEPIDKDNYLNKDILSFLVSEIQFLYPEYECEGRLL</sequence>
<evidence type="ECO:0000313" key="1">
    <source>
        <dbReference type="EMBL" id="SDP16735.1"/>
    </source>
</evidence>
<keyword evidence="2" id="KW-1185">Reference proteome</keyword>
<proteinExistence type="predicted"/>
<name>A0A1H0QI43_9CLOT</name>
<accession>A0A1H0QI43</accession>
<dbReference type="OrthoDB" id="1661761at2"/>
<protein>
    <recommendedName>
        <fullName evidence="3">Normocyte-binding protein</fullName>
    </recommendedName>
</protein>
<evidence type="ECO:0000313" key="2">
    <source>
        <dbReference type="Proteomes" id="UP000198597"/>
    </source>
</evidence>
<organism evidence="1 2">
    <name type="scientific">Clostridium gasigenes</name>
    <dbReference type="NCBI Taxonomy" id="94869"/>
    <lineage>
        <taxon>Bacteria</taxon>
        <taxon>Bacillati</taxon>
        <taxon>Bacillota</taxon>
        <taxon>Clostridia</taxon>
        <taxon>Eubacteriales</taxon>
        <taxon>Clostridiaceae</taxon>
        <taxon>Clostridium</taxon>
    </lineage>
</organism>
<gene>
    <name evidence="1" type="ORF">SAMN04488529_102366</name>
</gene>
<dbReference type="AlphaFoldDB" id="A0A1H0QI43"/>
<reference evidence="1 2" key="1">
    <citation type="submission" date="2016-10" db="EMBL/GenBank/DDBJ databases">
        <authorList>
            <person name="de Groot N.N."/>
        </authorList>
    </citation>
    <scope>NUCLEOTIDE SEQUENCE [LARGE SCALE GENOMIC DNA]</scope>
    <source>
        <strain evidence="1 2">DSM 12272</strain>
    </source>
</reference>
<dbReference type="STRING" id="94869.SAMN04488529_102366"/>
<dbReference type="EMBL" id="FNJM01000002">
    <property type="protein sequence ID" value="SDP16735.1"/>
    <property type="molecule type" value="Genomic_DNA"/>
</dbReference>
<dbReference type="RefSeq" id="WP_089967233.1">
    <property type="nucleotide sequence ID" value="NZ_FNJM01000002.1"/>
</dbReference>
<evidence type="ECO:0008006" key="3">
    <source>
        <dbReference type="Google" id="ProtNLM"/>
    </source>
</evidence>
<dbReference type="Proteomes" id="UP000198597">
    <property type="component" value="Unassembled WGS sequence"/>
</dbReference>